<feature type="compositionally biased region" description="Basic and acidic residues" evidence="1">
    <location>
        <begin position="1"/>
        <end position="11"/>
    </location>
</feature>
<evidence type="ECO:0000313" key="2">
    <source>
        <dbReference type="EMBL" id="ELY84828.1"/>
    </source>
</evidence>
<dbReference type="EMBL" id="AOIL01000070">
    <property type="protein sequence ID" value="ELY84828.1"/>
    <property type="molecule type" value="Genomic_DNA"/>
</dbReference>
<name>L9ZI36_9EURY</name>
<evidence type="ECO:0000256" key="1">
    <source>
        <dbReference type="SAM" id="MobiDB-lite"/>
    </source>
</evidence>
<gene>
    <name evidence="2" type="ORF">C484_21813</name>
</gene>
<keyword evidence="3" id="KW-1185">Reference proteome</keyword>
<accession>L9ZI36</accession>
<dbReference type="AlphaFoldDB" id="L9ZI36"/>
<comment type="caution">
    <text evidence="2">The sequence shown here is derived from an EMBL/GenBank/DDBJ whole genome shotgun (WGS) entry which is preliminary data.</text>
</comment>
<sequence length="66" mass="7186">MRGADGVRDDVEPSAIPSTATDEPIASEIPAGDGLENSPGSDDGCRVTSGWWRGRDHRNDRYVERE</sequence>
<proteinExistence type="predicted"/>
<protein>
    <submittedName>
        <fullName evidence="2">Uncharacterized protein</fullName>
    </submittedName>
</protein>
<feature type="region of interest" description="Disordered" evidence="1">
    <location>
        <begin position="1"/>
        <end position="66"/>
    </location>
</feature>
<evidence type="ECO:0000313" key="3">
    <source>
        <dbReference type="Proteomes" id="UP000011648"/>
    </source>
</evidence>
<feature type="compositionally biased region" description="Basic and acidic residues" evidence="1">
    <location>
        <begin position="53"/>
        <end position="66"/>
    </location>
</feature>
<reference evidence="2 3" key="1">
    <citation type="journal article" date="2014" name="PLoS Genet.">
        <title>Phylogenetically driven sequencing of extremely halophilic archaea reveals strategies for static and dynamic osmo-response.</title>
        <authorList>
            <person name="Becker E.A."/>
            <person name="Seitzer P.M."/>
            <person name="Tritt A."/>
            <person name="Larsen D."/>
            <person name="Krusor M."/>
            <person name="Yao A.I."/>
            <person name="Wu D."/>
            <person name="Madern D."/>
            <person name="Eisen J.A."/>
            <person name="Darling A.E."/>
            <person name="Facciotti M.T."/>
        </authorList>
    </citation>
    <scope>NUCLEOTIDE SEQUENCE [LARGE SCALE GENOMIC DNA]</scope>
    <source>
        <strain evidence="2 3">DSM 12281</strain>
    </source>
</reference>
<organism evidence="2 3">
    <name type="scientific">Natrialba taiwanensis DSM 12281</name>
    <dbReference type="NCBI Taxonomy" id="1230458"/>
    <lineage>
        <taxon>Archaea</taxon>
        <taxon>Methanobacteriati</taxon>
        <taxon>Methanobacteriota</taxon>
        <taxon>Stenosarchaea group</taxon>
        <taxon>Halobacteria</taxon>
        <taxon>Halobacteriales</taxon>
        <taxon>Natrialbaceae</taxon>
        <taxon>Natrialba</taxon>
    </lineage>
</organism>
<dbReference type="Proteomes" id="UP000011648">
    <property type="component" value="Unassembled WGS sequence"/>
</dbReference>